<evidence type="ECO:0000313" key="4">
    <source>
        <dbReference type="EMBL" id="OAA70135.1"/>
    </source>
</evidence>
<dbReference type="STRING" id="1081108.A0A168BHT2"/>
<dbReference type="AlphaFoldDB" id="A0A168BHT2"/>
<sequence>MSNGNNNTSQGGGPSQGGGGGSYHTSWPFSFNAAAVATSTPNTAARADGYSNLSGASSGRPRLSGGNSSAFPPPASRRYGPRGGDPYASTLAHRRQNNTTATTASSRDKRTQGSGQRQGNDPERKRVVVACTRCRKRKIRCSGDDGQGGPCTNCKNASEPSCLFMRVQAGSLDEVRKKEEEKRMAATAVASTFTYDIDTCRQYQSRGAASIGAGMSAHSTAYGAPSGAAFGVPGNMMYSWAPGLAAAYSDNTGHGASGTNNGVASTGYGIPYHGMPYHGIPSPDTGYMGDNDLMERPTTTSMTDAGGAFALQSMSAGLPTSGGSQAGAYGHNHNHGHHGHSPMGSTQAPRSIPGAPNVLGSTRGVPQSSVFSASRGAATQQYPSPVTTPITSGVSPVWSGYDQSPYGPTGGMPPSIVAQSLDRLPDLYSATPPPPHPPTSAGGGAAPPSGSGSHRGSLRGEDEGLNSGGGGGEGSNNSGSHHHHHQSPLQHQHFGYD</sequence>
<feature type="region of interest" description="Disordered" evidence="2">
    <location>
        <begin position="39"/>
        <end position="124"/>
    </location>
</feature>
<protein>
    <submittedName>
        <fullName evidence="4">Fungal transcriptional regulatory protein</fullName>
    </submittedName>
</protein>
<feature type="compositionally biased region" description="Gly residues" evidence="2">
    <location>
        <begin position="10"/>
        <end position="22"/>
    </location>
</feature>
<dbReference type="OrthoDB" id="5394557at2759"/>
<dbReference type="CDD" id="cd00067">
    <property type="entry name" value="GAL4"/>
    <property type="match status" value="1"/>
</dbReference>
<dbReference type="InterPro" id="IPR001138">
    <property type="entry name" value="Zn2Cys6_DnaBD"/>
</dbReference>
<feature type="region of interest" description="Disordered" evidence="2">
    <location>
        <begin position="1"/>
        <end position="27"/>
    </location>
</feature>
<organism evidence="4 5">
    <name type="scientific">Akanthomyces lecanii RCEF 1005</name>
    <dbReference type="NCBI Taxonomy" id="1081108"/>
    <lineage>
        <taxon>Eukaryota</taxon>
        <taxon>Fungi</taxon>
        <taxon>Dikarya</taxon>
        <taxon>Ascomycota</taxon>
        <taxon>Pezizomycotina</taxon>
        <taxon>Sordariomycetes</taxon>
        <taxon>Hypocreomycetidae</taxon>
        <taxon>Hypocreales</taxon>
        <taxon>Cordycipitaceae</taxon>
        <taxon>Akanthomyces</taxon>
        <taxon>Cordyceps confragosa</taxon>
    </lineage>
</organism>
<dbReference type="GO" id="GO:0008270">
    <property type="term" value="F:zinc ion binding"/>
    <property type="evidence" value="ECO:0007669"/>
    <property type="project" value="InterPro"/>
</dbReference>
<accession>A0A168BHT2</accession>
<dbReference type="Proteomes" id="UP000076881">
    <property type="component" value="Unassembled WGS sequence"/>
</dbReference>
<dbReference type="EMBL" id="AZHF01000010">
    <property type="protein sequence ID" value="OAA70135.1"/>
    <property type="molecule type" value="Genomic_DNA"/>
</dbReference>
<dbReference type="SUPFAM" id="SSF57701">
    <property type="entry name" value="Zn2/Cys6 DNA-binding domain"/>
    <property type="match status" value="1"/>
</dbReference>
<feature type="compositionally biased region" description="Low complexity" evidence="2">
    <location>
        <begin position="487"/>
        <end position="497"/>
    </location>
</feature>
<name>A0A168BHT2_CORDF</name>
<reference evidence="4 5" key="1">
    <citation type="journal article" date="2016" name="Genome Biol. Evol.">
        <title>Divergent and convergent evolution of fungal pathogenicity.</title>
        <authorList>
            <person name="Shang Y."/>
            <person name="Xiao G."/>
            <person name="Zheng P."/>
            <person name="Cen K."/>
            <person name="Zhan S."/>
            <person name="Wang C."/>
        </authorList>
    </citation>
    <scope>NUCLEOTIDE SEQUENCE [LARGE SCALE GENOMIC DNA]</scope>
    <source>
        <strain evidence="4 5">RCEF 1005</strain>
    </source>
</reference>
<feature type="domain" description="Zn(2)-C6 fungal-type" evidence="3">
    <location>
        <begin position="130"/>
        <end position="164"/>
    </location>
</feature>
<keyword evidence="1" id="KW-0539">Nucleus</keyword>
<dbReference type="Pfam" id="PF00172">
    <property type="entry name" value="Zn_clus"/>
    <property type="match status" value="1"/>
</dbReference>
<evidence type="ECO:0000259" key="3">
    <source>
        <dbReference type="PROSITE" id="PS50048"/>
    </source>
</evidence>
<feature type="region of interest" description="Disordered" evidence="2">
    <location>
        <begin position="425"/>
        <end position="497"/>
    </location>
</feature>
<dbReference type="PROSITE" id="PS00463">
    <property type="entry name" value="ZN2_CY6_FUNGAL_1"/>
    <property type="match status" value="1"/>
</dbReference>
<evidence type="ECO:0000256" key="2">
    <source>
        <dbReference type="SAM" id="MobiDB-lite"/>
    </source>
</evidence>
<feature type="region of interest" description="Disordered" evidence="2">
    <location>
        <begin position="319"/>
        <end position="396"/>
    </location>
</feature>
<feature type="compositionally biased region" description="Polar residues" evidence="2">
    <location>
        <begin position="364"/>
        <end position="394"/>
    </location>
</feature>
<dbReference type="GO" id="GO:0000981">
    <property type="term" value="F:DNA-binding transcription factor activity, RNA polymerase II-specific"/>
    <property type="evidence" value="ECO:0007669"/>
    <property type="project" value="InterPro"/>
</dbReference>
<gene>
    <name evidence="4" type="ORF">LEL_09951</name>
</gene>
<dbReference type="Gene3D" id="4.10.240.10">
    <property type="entry name" value="Zn(2)-C6 fungal-type DNA-binding domain"/>
    <property type="match status" value="1"/>
</dbReference>
<keyword evidence="5" id="KW-1185">Reference proteome</keyword>
<dbReference type="InterPro" id="IPR036864">
    <property type="entry name" value="Zn2-C6_fun-type_DNA-bd_sf"/>
</dbReference>
<evidence type="ECO:0000256" key="1">
    <source>
        <dbReference type="ARBA" id="ARBA00023242"/>
    </source>
</evidence>
<comment type="caution">
    <text evidence="4">The sequence shown here is derived from an EMBL/GenBank/DDBJ whole genome shotgun (WGS) entry which is preliminary data.</text>
</comment>
<dbReference type="PROSITE" id="PS50048">
    <property type="entry name" value="ZN2_CY6_FUNGAL_2"/>
    <property type="match status" value="1"/>
</dbReference>
<evidence type="ECO:0000313" key="5">
    <source>
        <dbReference type="Proteomes" id="UP000076881"/>
    </source>
</evidence>
<proteinExistence type="predicted"/>
<dbReference type="SMART" id="SM00066">
    <property type="entry name" value="GAL4"/>
    <property type="match status" value="1"/>
</dbReference>